<dbReference type="InterPro" id="IPR002645">
    <property type="entry name" value="STAS_dom"/>
</dbReference>
<proteinExistence type="predicted"/>
<keyword evidence="3" id="KW-1185">Reference proteome</keyword>
<dbReference type="Pfam" id="PF13466">
    <property type="entry name" value="STAS_2"/>
    <property type="match status" value="1"/>
</dbReference>
<evidence type="ECO:0000313" key="3">
    <source>
        <dbReference type="Proteomes" id="UP001476282"/>
    </source>
</evidence>
<protein>
    <recommendedName>
        <fullName evidence="1">STAS domain-containing protein</fullName>
    </recommendedName>
</protein>
<name>A0ABP9UQE8_9BACT</name>
<dbReference type="RefSeq" id="WP_353566175.1">
    <property type="nucleotide sequence ID" value="NZ_BAABRI010000006.1"/>
</dbReference>
<feature type="domain" description="STAS" evidence="1">
    <location>
        <begin position="17"/>
        <end position="99"/>
    </location>
</feature>
<dbReference type="PROSITE" id="PS50801">
    <property type="entry name" value="STAS"/>
    <property type="match status" value="1"/>
</dbReference>
<dbReference type="InterPro" id="IPR036513">
    <property type="entry name" value="STAS_dom_sf"/>
</dbReference>
<sequence>MHTESRADTLHVTGVTELTAGSAREVKDQVRLRLTDGLDNIDFDASVLEFLDSSGLGALISMQKLAQERGGKLRLLSPTPPATQVLELTRLHRVFEIVS</sequence>
<dbReference type="Gene3D" id="3.30.750.24">
    <property type="entry name" value="STAS domain"/>
    <property type="match status" value="1"/>
</dbReference>
<reference evidence="2 3" key="1">
    <citation type="submission" date="2024-02" db="EMBL/GenBank/DDBJ databases">
        <title>Haloferula sargassicola NBRC 104335.</title>
        <authorList>
            <person name="Ichikawa N."/>
            <person name="Katano-Makiyama Y."/>
            <person name="Hidaka K."/>
        </authorList>
    </citation>
    <scope>NUCLEOTIDE SEQUENCE [LARGE SCALE GENOMIC DNA]</scope>
    <source>
        <strain evidence="2 3">NBRC 104335</strain>
    </source>
</reference>
<organism evidence="2 3">
    <name type="scientific">Haloferula sargassicola</name>
    <dbReference type="NCBI Taxonomy" id="490096"/>
    <lineage>
        <taxon>Bacteria</taxon>
        <taxon>Pseudomonadati</taxon>
        <taxon>Verrucomicrobiota</taxon>
        <taxon>Verrucomicrobiia</taxon>
        <taxon>Verrucomicrobiales</taxon>
        <taxon>Verrucomicrobiaceae</taxon>
        <taxon>Haloferula</taxon>
    </lineage>
</organism>
<evidence type="ECO:0000259" key="1">
    <source>
        <dbReference type="PROSITE" id="PS50801"/>
    </source>
</evidence>
<gene>
    <name evidence="2" type="ORF">Hsar01_01243</name>
</gene>
<accession>A0ABP9UQE8</accession>
<dbReference type="PANTHER" id="PTHR33495">
    <property type="entry name" value="ANTI-SIGMA FACTOR ANTAGONIST TM_1081-RELATED-RELATED"/>
    <property type="match status" value="1"/>
</dbReference>
<evidence type="ECO:0000313" key="2">
    <source>
        <dbReference type="EMBL" id="GAA5482028.1"/>
    </source>
</evidence>
<dbReference type="Proteomes" id="UP001476282">
    <property type="component" value="Unassembled WGS sequence"/>
</dbReference>
<comment type="caution">
    <text evidence="2">The sequence shown here is derived from an EMBL/GenBank/DDBJ whole genome shotgun (WGS) entry which is preliminary data.</text>
</comment>
<dbReference type="CDD" id="cd07043">
    <property type="entry name" value="STAS_anti-anti-sigma_factors"/>
    <property type="match status" value="1"/>
</dbReference>
<dbReference type="EMBL" id="BAABRI010000006">
    <property type="protein sequence ID" value="GAA5482028.1"/>
    <property type="molecule type" value="Genomic_DNA"/>
</dbReference>
<dbReference type="InterPro" id="IPR058548">
    <property type="entry name" value="MlaB-like_STAS"/>
</dbReference>
<dbReference type="PANTHER" id="PTHR33495:SF2">
    <property type="entry name" value="ANTI-SIGMA FACTOR ANTAGONIST TM_1081-RELATED"/>
    <property type="match status" value="1"/>
</dbReference>
<dbReference type="SUPFAM" id="SSF52091">
    <property type="entry name" value="SpoIIaa-like"/>
    <property type="match status" value="1"/>
</dbReference>